<keyword evidence="3" id="KW-0732">Signal</keyword>
<dbReference type="GO" id="GO:0005886">
    <property type="term" value="C:plasma membrane"/>
    <property type="evidence" value="ECO:0007669"/>
    <property type="project" value="TreeGrafter"/>
</dbReference>
<evidence type="ECO:0000256" key="1">
    <source>
        <dbReference type="ARBA" id="ARBA00022737"/>
    </source>
</evidence>
<dbReference type="PANTHER" id="PTHR10075">
    <property type="entry name" value="BASIGIN RELATED"/>
    <property type="match status" value="1"/>
</dbReference>
<evidence type="ECO:0000313" key="7">
    <source>
        <dbReference type="WBParaSite" id="ACRNAN_scaffold7923.g18982.t1"/>
    </source>
</evidence>
<reference evidence="7" key="1">
    <citation type="submission" date="2022-11" db="UniProtKB">
        <authorList>
            <consortium name="WormBaseParasite"/>
        </authorList>
    </citation>
    <scope>IDENTIFICATION</scope>
</reference>
<dbReference type="WBParaSite" id="ACRNAN_scaffold7923.g18982.t1">
    <property type="protein sequence ID" value="ACRNAN_scaffold7923.g18982.t1"/>
    <property type="gene ID" value="ACRNAN_scaffold7923.g18982"/>
</dbReference>
<dbReference type="AlphaFoldDB" id="A0A914EFM9"/>
<dbReference type="PROSITE" id="PS50835">
    <property type="entry name" value="IG_LIKE"/>
    <property type="match status" value="6"/>
</dbReference>
<dbReference type="GO" id="GO:0098632">
    <property type="term" value="F:cell-cell adhesion mediator activity"/>
    <property type="evidence" value="ECO:0007669"/>
    <property type="project" value="TreeGrafter"/>
</dbReference>
<sequence>MVDFKKWNFNIFVFILCYLLKLCHGLGPPKLEEQPPEEVWFQANTISSPHNKFSLKCSASGDPEIFEWRKNDEPFDPDGKRVVWLKPSQSGTILFLDPQPQDQGYYQCFISNIFGTAVSTRVNVRQGVLDHFPPRKLRVINVDEGDSLTLNCDAPYGMPKPSIFWLYRSKNEMLVFESIKREHIALDPDGKLHFATVSAFDGRENLIYECAATSPAMQGEYRAGDHVQLVVEPVTRIVGIAAHKLYVSPKEVTIRAGTRLKLMCIFGGKPVPKIEWSKLDGELPKKRIRDLSGPDSDFGKALIIENVHPEDAGVYECQSQHLSHRMHVSVTAAPYWDFEAPNDIEQAEESTAELYCLASGEPPPLIQWFMNGVPLHNVPENNRRITLDGGRILRISDLNHDVDTGVYQCNASNPLGYVFANAFVNVKAHAPRFKMPDKRVWKVVRKSTVDLSCDVEAAPDPVVRWVDSNDRAINLVPGKIHLFANHTLRILDVNTADEGFYYCNVSNKYGINRAYNKLEVFNPTFFVQVPSPKRLVVEALDTVELKCEAISDTRLTVEYLWTHNGKPLNSTFSSIDKTGVGILRLEKVRGRQSGSIDCAAVTDVDVKVAGVELLVKDVPESPLVSKIDCKNLRAIIRWQKPDEHGSPLTHFTIEQHIGFYPGKWKTVVEEHNIIHDNYEAVIDLSPWVNYTFRVVAHNLYGKSEPGTPLEGGFCSTRKSAPYFNPTDVRAMGTEPDNLVIYWKPMEKIDWNGPEMKYMIKY</sequence>
<feature type="domain" description="Ig-like" evidence="4">
    <location>
        <begin position="334"/>
        <end position="425"/>
    </location>
</feature>
<dbReference type="InterPro" id="IPR013098">
    <property type="entry name" value="Ig_I-set"/>
</dbReference>
<dbReference type="CDD" id="cd04978">
    <property type="entry name" value="Ig4_L1-NrCAM_like"/>
    <property type="match status" value="1"/>
</dbReference>
<dbReference type="InterPro" id="IPR036179">
    <property type="entry name" value="Ig-like_dom_sf"/>
</dbReference>
<evidence type="ECO:0000256" key="3">
    <source>
        <dbReference type="SAM" id="SignalP"/>
    </source>
</evidence>
<dbReference type="PANTHER" id="PTHR10075:SF100">
    <property type="entry name" value="FASCICLIN-2"/>
    <property type="match status" value="1"/>
</dbReference>
<keyword evidence="6" id="KW-1185">Reference proteome</keyword>
<evidence type="ECO:0000313" key="6">
    <source>
        <dbReference type="Proteomes" id="UP000887540"/>
    </source>
</evidence>
<feature type="domain" description="Ig-like" evidence="4">
    <location>
        <begin position="431"/>
        <end position="519"/>
    </location>
</feature>
<evidence type="ECO:0000259" key="5">
    <source>
        <dbReference type="PROSITE" id="PS50853"/>
    </source>
</evidence>
<feature type="signal peptide" evidence="3">
    <location>
        <begin position="1"/>
        <end position="25"/>
    </location>
</feature>
<dbReference type="SUPFAM" id="SSF48726">
    <property type="entry name" value="Immunoglobulin"/>
    <property type="match status" value="6"/>
</dbReference>
<dbReference type="InterPro" id="IPR036116">
    <property type="entry name" value="FN3_sf"/>
</dbReference>
<dbReference type="CDD" id="cd00063">
    <property type="entry name" value="FN3"/>
    <property type="match status" value="1"/>
</dbReference>
<feature type="domain" description="Ig-like" evidence="4">
    <location>
        <begin position="29"/>
        <end position="125"/>
    </location>
</feature>
<name>A0A914EFM9_9BILA</name>
<dbReference type="SMART" id="SM00409">
    <property type="entry name" value="IG"/>
    <property type="match status" value="6"/>
</dbReference>
<dbReference type="InterPro" id="IPR003961">
    <property type="entry name" value="FN3_dom"/>
</dbReference>
<dbReference type="InterPro" id="IPR013783">
    <property type="entry name" value="Ig-like_fold"/>
</dbReference>
<dbReference type="Proteomes" id="UP000887540">
    <property type="component" value="Unplaced"/>
</dbReference>
<feature type="domain" description="Fibronectin type-III" evidence="5">
    <location>
        <begin position="724"/>
        <end position="761"/>
    </location>
</feature>
<protein>
    <submittedName>
        <fullName evidence="7">Uncharacterized protein</fullName>
    </submittedName>
</protein>
<feature type="domain" description="Ig-like" evidence="4">
    <location>
        <begin position="134"/>
        <end position="214"/>
    </location>
</feature>
<dbReference type="FunFam" id="2.60.40.10:FF:002544">
    <property type="entry name" value="L1 CAM ADhesion molecule homolog"/>
    <property type="match status" value="1"/>
</dbReference>
<dbReference type="Pfam" id="PF13927">
    <property type="entry name" value="Ig_3"/>
    <property type="match status" value="2"/>
</dbReference>
<feature type="domain" description="Ig-like" evidence="4">
    <location>
        <begin position="523"/>
        <end position="609"/>
    </location>
</feature>
<organism evidence="6 7">
    <name type="scientific">Acrobeloides nanus</name>
    <dbReference type="NCBI Taxonomy" id="290746"/>
    <lineage>
        <taxon>Eukaryota</taxon>
        <taxon>Metazoa</taxon>
        <taxon>Ecdysozoa</taxon>
        <taxon>Nematoda</taxon>
        <taxon>Chromadorea</taxon>
        <taxon>Rhabditida</taxon>
        <taxon>Tylenchina</taxon>
        <taxon>Cephalobomorpha</taxon>
        <taxon>Cephaloboidea</taxon>
        <taxon>Cephalobidae</taxon>
        <taxon>Acrobeloides</taxon>
    </lineage>
</organism>
<feature type="domain" description="Fibronectin type-III" evidence="5">
    <location>
        <begin position="618"/>
        <end position="719"/>
    </location>
</feature>
<evidence type="ECO:0000256" key="2">
    <source>
        <dbReference type="ARBA" id="ARBA00023319"/>
    </source>
</evidence>
<keyword evidence="1" id="KW-0677">Repeat</keyword>
<dbReference type="Gene3D" id="2.60.40.10">
    <property type="entry name" value="Immunoglobulins"/>
    <property type="match status" value="8"/>
</dbReference>
<dbReference type="Pfam" id="PF07679">
    <property type="entry name" value="I-set"/>
    <property type="match status" value="2"/>
</dbReference>
<dbReference type="GO" id="GO:0007411">
    <property type="term" value="P:axon guidance"/>
    <property type="evidence" value="ECO:0007669"/>
    <property type="project" value="TreeGrafter"/>
</dbReference>
<dbReference type="InterPro" id="IPR003598">
    <property type="entry name" value="Ig_sub2"/>
</dbReference>
<dbReference type="GO" id="GO:0007156">
    <property type="term" value="P:homophilic cell adhesion via plasma membrane adhesion molecules"/>
    <property type="evidence" value="ECO:0007669"/>
    <property type="project" value="TreeGrafter"/>
</dbReference>
<proteinExistence type="predicted"/>
<dbReference type="CDD" id="cd00096">
    <property type="entry name" value="Ig"/>
    <property type="match status" value="1"/>
</dbReference>
<dbReference type="SMART" id="SM00408">
    <property type="entry name" value="IGc2"/>
    <property type="match status" value="6"/>
</dbReference>
<evidence type="ECO:0000259" key="4">
    <source>
        <dbReference type="PROSITE" id="PS50835"/>
    </source>
</evidence>
<accession>A0A914EFM9</accession>
<keyword evidence="2" id="KW-0393">Immunoglobulin domain</keyword>
<dbReference type="SUPFAM" id="SSF49265">
    <property type="entry name" value="Fibronectin type III"/>
    <property type="match status" value="1"/>
</dbReference>
<feature type="chain" id="PRO_5037502170" evidence="3">
    <location>
        <begin position="26"/>
        <end position="761"/>
    </location>
</feature>
<dbReference type="InterPro" id="IPR007110">
    <property type="entry name" value="Ig-like_dom"/>
</dbReference>
<dbReference type="PROSITE" id="PS50853">
    <property type="entry name" value="FN3"/>
    <property type="match status" value="2"/>
</dbReference>
<dbReference type="GO" id="GO:0070593">
    <property type="term" value="P:dendrite self-avoidance"/>
    <property type="evidence" value="ECO:0007669"/>
    <property type="project" value="TreeGrafter"/>
</dbReference>
<dbReference type="GO" id="GO:0030424">
    <property type="term" value="C:axon"/>
    <property type="evidence" value="ECO:0007669"/>
    <property type="project" value="TreeGrafter"/>
</dbReference>
<dbReference type="InterPro" id="IPR003599">
    <property type="entry name" value="Ig_sub"/>
</dbReference>
<dbReference type="Pfam" id="PF00041">
    <property type="entry name" value="fn3"/>
    <property type="match status" value="1"/>
</dbReference>
<feature type="domain" description="Ig-like" evidence="4">
    <location>
        <begin position="233"/>
        <end position="329"/>
    </location>
</feature>